<dbReference type="AlphaFoldDB" id="A0A6C0HKQ1"/>
<keyword evidence="1" id="KW-1133">Transmembrane helix</keyword>
<proteinExistence type="predicted"/>
<organism evidence="2">
    <name type="scientific">viral metagenome</name>
    <dbReference type="NCBI Taxonomy" id="1070528"/>
    <lineage>
        <taxon>unclassified sequences</taxon>
        <taxon>metagenomes</taxon>
        <taxon>organismal metagenomes</taxon>
    </lineage>
</organism>
<name>A0A6C0HKQ1_9ZZZZ</name>
<keyword evidence="1" id="KW-0472">Membrane</keyword>
<evidence type="ECO:0000256" key="1">
    <source>
        <dbReference type="SAM" id="Phobius"/>
    </source>
</evidence>
<sequence length="232" mass="26664">MAIHRYVDKILVYRIIAGILFIYIYTHLMALSNTDWICNIFRKLVIANSCTIILYLLVNLLIFCYLDRYIGVLLFIIIITQYRTALKEFFDDGATDITVKTGNDRNPYDIPQNTASLMKAQLGVDDRFKIDDVVQDQILKQIQAQIQFDPYKSNLAKNVINEIYSKYYNNSIFTKLKGIVDDSQSYIAAGNFKYLPEVNQIDYDVITCQNLNNNVQLGINPIIDGIGNTTRT</sequence>
<keyword evidence="1" id="KW-0812">Transmembrane</keyword>
<dbReference type="EMBL" id="MN739979">
    <property type="protein sequence ID" value="QHT81202.1"/>
    <property type="molecule type" value="Genomic_DNA"/>
</dbReference>
<reference evidence="2" key="1">
    <citation type="journal article" date="2020" name="Nature">
        <title>Giant virus diversity and host interactions through global metagenomics.</title>
        <authorList>
            <person name="Schulz F."/>
            <person name="Roux S."/>
            <person name="Paez-Espino D."/>
            <person name="Jungbluth S."/>
            <person name="Walsh D.A."/>
            <person name="Denef V.J."/>
            <person name="McMahon K.D."/>
            <person name="Konstantinidis K.T."/>
            <person name="Eloe-Fadrosh E.A."/>
            <person name="Kyrpides N.C."/>
            <person name="Woyke T."/>
        </authorList>
    </citation>
    <scope>NUCLEOTIDE SEQUENCE</scope>
    <source>
        <strain evidence="2">GVMAG-M-3300023184-13</strain>
    </source>
</reference>
<evidence type="ECO:0000313" key="2">
    <source>
        <dbReference type="EMBL" id="QHT81202.1"/>
    </source>
</evidence>
<accession>A0A6C0HKQ1</accession>
<feature type="transmembrane region" description="Helical" evidence="1">
    <location>
        <begin position="52"/>
        <end position="79"/>
    </location>
</feature>
<feature type="transmembrane region" description="Helical" evidence="1">
    <location>
        <begin position="12"/>
        <end position="32"/>
    </location>
</feature>
<protein>
    <submittedName>
        <fullName evidence="2">Uncharacterized protein</fullName>
    </submittedName>
</protein>